<reference evidence="2" key="1">
    <citation type="journal article" date="2019" name="Int. J. Syst. Evol. Microbiol.">
        <title>The Global Catalogue of Microorganisms (GCM) 10K type strain sequencing project: providing services to taxonomists for standard genome sequencing and annotation.</title>
        <authorList>
            <consortium name="The Broad Institute Genomics Platform"/>
            <consortium name="The Broad Institute Genome Sequencing Center for Infectious Disease"/>
            <person name="Wu L."/>
            <person name="Ma J."/>
        </authorList>
    </citation>
    <scope>NUCLEOTIDE SEQUENCE [LARGE SCALE GENOMIC DNA]</scope>
    <source>
        <strain evidence="2">JCM 17336</strain>
    </source>
</reference>
<comment type="caution">
    <text evidence="1">The sequence shown here is derived from an EMBL/GenBank/DDBJ whole genome shotgun (WGS) entry which is preliminary data.</text>
</comment>
<dbReference type="Proteomes" id="UP001501367">
    <property type="component" value="Unassembled WGS sequence"/>
</dbReference>
<sequence>MIKKYFLFIGTFALLAITISCKDDKNSNKKSNNTEITDLKEIPEVDETAILTKKNPTDFIPKNFVAFDTIYGDLNKDGLDDCVLIIKGTDKSKVITDEYRGELDRNRRGIIVLLNKKGSYELFTKNESCFSSENEDGGAYYAPELEVEITKEKLFISYAYGRYGYWQYMFRLQDNDLALIGYDSSSNNGPVVNVETSINFLTRKKITNVNTNDDADSGEKVFEKTETKIARTKLLKLSGIKDFDELRFFDE</sequence>
<evidence type="ECO:0008006" key="3">
    <source>
        <dbReference type="Google" id="ProtNLM"/>
    </source>
</evidence>
<proteinExistence type="predicted"/>
<dbReference type="RefSeq" id="WP_278020079.1">
    <property type="nucleotide sequence ID" value="NZ_BAABDT010000007.1"/>
</dbReference>
<dbReference type="PROSITE" id="PS51257">
    <property type="entry name" value="PROKAR_LIPOPROTEIN"/>
    <property type="match status" value="1"/>
</dbReference>
<protein>
    <recommendedName>
        <fullName evidence="3">Lipoprotein</fullName>
    </recommendedName>
</protein>
<organism evidence="1 2">
    <name type="scientific">Flavobacterium ginsengisoli</name>
    <dbReference type="NCBI Taxonomy" id="871694"/>
    <lineage>
        <taxon>Bacteria</taxon>
        <taxon>Pseudomonadati</taxon>
        <taxon>Bacteroidota</taxon>
        <taxon>Flavobacteriia</taxon>
        <taxon>Flavobacteriales</taxon>
        <taxon>Flavobacteriaceae</taxon>
        <taxon>Flavobacterium</taxon>
    </lineage>
</organism>
<keyword evidence="2" id="KW-1185">Reference proteome</keyword>
<name>A0ABP7G4T1_9FLAO</name>
<dbReference type="EMBL" id="BAABDT010000007">
    <property type="protein sequence ID" value="GAA3751793.1"/>
    <property type="molecule type" value="Genomic_DNA"/>
</dbReference>
<accession>A0ABP7G4T1</accession>
<evidence type="ECO:0000313" key="1">
    <source>
        <dbReference type="EMBL" id="GAA3751793.1"/>
    </source>
</evidence>
<evidence type="ECO:0000313" key="2">
    <source>
        <dbReference type="Proteomes" id="UP001501367"/>
    </source>
</evidence>
<gene>
    <name evidence="1" type="ORF">GCM10022422_41150</name>
</gene>